<keyword evidence="2" id="KW-1185">Reference proteome</keyword>
<proteinExistence type="predicted"/>
<gene>
    <name evidence="1" type="ORF">SAMN05444000_104246</name>
</gene>
<dbReference type="AlphaFoldDB" id="A0A1M6G3Q4"/>
<evidence type="ECO:0000313" key="2">
    <source>
        <dbReference type="Proteomes" id="UP000183982"/>
    </source>
</evidence>
<sequence>MSITIMGGWSQVRDGQVHVGRDDLFLSERFKHIAAHFCAPFLFAPAFRAVRTS</sequence>
<dbReference type="EMBL" id="FQZQ01000004">
    <property type="protein sequence ID" value="SHJ04477.1"/>
    <property type="molecule type" value="Genomic_DNA"/>
</dbReference>
<evidence type="ECO:0000313" key="1">
    <source>
        <dbReference type="EMBL" id="SHJ04477.1"/>
    </source>
</evidence>
<name>A0A1M6G3Q4_9RHOB</name>
<organism evidence="1 2">
    <name type="scientific">Shimia gijangensis</name>
    <dbReference type="NCBI Taxonomy" id="1470563"/>
    <lineage>
        <taxon>Bacteria</taxon>
        <taxon>Pseudomonadati</taxon>
        <taxon>Pseudomonadota</taxon>
        <taxon>Alphaproteobacteria</taxon>
        <taxon>Rhodobacterales</taxon>
        <taxon>Roseobacteraceae</taxon>
    </lineage>
</organism>
<reference evidence="2" key="1">
    <citation type="submission" date="2016-11" db="EMBL/GenBank/DDBJ databases">
        <authorList>
            <person name="Varghese N."/>
            <person name="Submissions S."/>
        </authorList>
    </citation>
    <scope>NUCLEOTIDE SEQUENCE [LARGE SCALE GENOMIC DNA]</scope>
    <source>
        <strain evidence="2">DSM 100564</strain>
    </source>
</reference>
<accession>A0A1M6G3Q4</accession>
<protein>
    <submittedName>
        <fullName evidence="1">Uncharacterized protein</fullName>
    </submittedName>
</protein>
<dbReference type="Proteomes" id="UP000183982">
    <property type="component" value="Unassembled WGS sequence"/>
</dbReference>